<proteinExistence type="predicted"/>
<evidence type="ECO:0000313" key="1">
    <source>
        <dbReference type="EMBL" id="RKE95934.1"/>
    </source>
</evidence>
<evidence type="ECO:0000313" key="2">
    <source>
        <dbReference type="Proteomes" id="UP000284407"/>
    </source>
</evidence>
<sequence>MTQEDQDHLFQLKARRKELQLARFSGLLTVAFGEDTVTYKSDAQMAAALAAIEVEISKLTRGPRPRTTYPQTSKGLI</sequence>
<organism evidence="1 2">
    <name type="scientific">Sulfitobacter guttiformis</name>
    <dbReference type="NCBI Taxonomy" id="74349"/>
    <lineage>
        <taxon>Bacteria</taxon>
        <taxon>Pseudomonadati</taxon>
        <taxon>Pseudomonadota</taxon>
        <taxon>Alphaproteobacteria</taxon>
        <taxon>Rhodobacterales</taxon>
        <taxon>Roseobacteraceae</taxon>
        <taxon>Sulfitobacter</taxon>
    </lineage>
</organism>
<reference evidence="1 2" key="1">
    <citation type="submission" date="2018-09" db="EMBL/GenBank/DDBJ databases">
        <title>Genomic Encyclopedia of Archaeal and Bacterial Type Strains, Phase II (KMG-II): from individual species to whole genera.</title>
        <authorList>
            <person name="Goeker M."/>
        </authorList>
    </citation>
    <scope>NUCLEOTIDE SEQUENCE [LARGE SCALE GENOMIC DNA]</scope>
    <source>
        <strain evidence="1 2">DSM 11458</strain>
    </source>
</reference>
<dbReference type="EMBL" id="RAQK01000001">
    <property type="protein sequence ID" value="RKE95934.1"/>
    <property type="molecule type" value="Genomic_DNA"/>
</dbReference>
<dbReference type="RefSeq" id="WP_025062888.1">
    <property type="nucleotide sequence ID" value="NZ_RAQK01000001.1"/>
</dbReference>
<keyword evidence="2" id="KW-1185">Reference proteome</keyword>
<dbReference type="NCBIfam" id="NF047331">
    <property type="entry name" value="phage_HTJ"/>
    <property type="match status" value="1"/>
</dbReference>
<comment type="caution">
    <text evidence="1">The sequence shown here is derived from an EMBL/GenBank/DDBJ whole genome shotgun (WGS) entry which is preliminary data.</text>
</comment>
<dbReference type="OrthoDB" id="7873006at2"/>
<dbReference type="STRING" id="1443111.Z949_2451"/>
<gene>
    <name evidence="1" type="ORF">C8N30_0481</name>
</gene>
<name>A0A420DNS3_9RHOB</name>
<accession>A0A420DNS3</accession>
<protein>
    <submittedName>
        <fullName evidence="1">Uncharacterized protein</fullName>
    </submittedName>
</protein>
<dbReference type="AlphaFoldDB" id="A0A420DNS3"/>
<dbReference type="Proteomes" id="UP000284407">
    <property type="component" value="Unassembled WGS sequence"/>
</dbReference>